<evidence type="ECO:0000256" key="1">
    <source>
        <dbReference type="SAM" id="Phobius"/>
    </source>
</evidence>
<feature type="transmembrane region" description="Helical" evidence="1">
    <location>
        <begin position="195"/>
        <end position="215"/>
    </location>
</feature>
<feature type="transmembrane region" description="Helical" evidence="1">
    <location>
        <begin position="169"/>
        <end position="189"/>
    </location>
</feature>
<organism evidence="2 3">
    <name type="scientific">Xylanimonas cellulosilytica (strain DSM 15894 / JCM 12276 / CECT 5975 / KCTC 9989 / LMG 20990 / NBRC 107835 / XIL07)</name>
    <dbReference type="NCBI Taxonomy" id="446471"/>
    <lineage>
        <taxon>Bacteria</taxon>
        <taxon>Bacillati</taxon>
        <taxon>Actinomycetota</taxon>
        <taxon>Actinomycetes</taxon>
        <taxon>Micrococcales</taxon>
        <taxon>Promicromonosporaceae</taxon>
        <taxon>Xylanimonas</taxon>
    </lineage>
</organism>
<reference evidence="3" key="1">
    <citation type="submission" date="2009-11" db="EMBL/GenBank/DDBJ databases">
        <title>The complete chromosome of Xylanimonas cellulosilytica DSM 15894.</title>
        <authorList>
            <consortium name="US DOE Joint Genome Institute (JGI-PGF)"/>
            <person name="Lucas S."/>
            <person name="Copeland A."/>
            <person name="Lapidus A."/>
            <person name="Glavina del Rio T."/>
            <person name="Dalin E."/>
            <person name="Tice H."/>
            <person name="Bruce D."/>
            <person name="Goodwin L."/>
            <person name="Pitluck S."/>
            <person name="Kyrpides N."/>
            <person name="Mavromatis K."/>
            <person name="Ivanova N."/>
            <person name="Mikhailova N."/>
            <person name="Foster B."/>
            <person name="Clum A."/>
            <person name="Brettin T."/>
            <person name="Detter J.C."/>
            <person name="Han C."/>
            <person name="Larimer F."/>
            <person name="Land M."/>
            <person name="Hauser L."/>
            <person name="Markowitz V."/>
            <person name="Cheng J.F."/>
            <person name="Hugenholtz P."/>
            <person name="Woyke T."/>
            <person name="Wu D."/>
            <person name="Gehrich-Schroeter G."/>
            <person name="Schneider S."/>
            <person name="Pukall S.R."/>
            <person name="Klenk H.P."/>
            <person name="Eisen J.A."/>
        </authorList>
    </citation>
    <scope>NUCLEOTIDE SEQUENCE [LARGE SCALE GENOMIC DNA]</scope>
    <source>
        <strain evidence="3">DSM 15894 / CECT 5975 / LMG 20990 / XIL07</strain>
    </source>
</reference>
<protein>
    <recommendedName>
        <fullName evidence="4">Phosphoesterase PA-phosphatase related protein</fullName>
    </recommendedName>
</protein>
<feature type="transmembrane region" description="Helical" evidence="1">
    <location>
        <begin position="144"/>
        <end position="162"/>
    </location>
</feature>
<keyword evidence="1" id="KW-0472">Membrane</keyword>
<dbReference type="KEGG" id="xce:Xcel_2689"/>
<accession>D1BXR2</accession>
<reference evidence="2 3" key="2">
    <citation type="journal article" date="2010" name="Stand. Genomic Sci.">
        <title>Complete genome sequence of Xylanimonas cellulosilytica type strain (XIL07).</title>
        <authorList>
            <person name="Foster B."/>
            <person name="Pukall R."/>
            <person name="Abt B."/>
            <person name="Nolan M."/>
            <person name="Glavina Del Rio T."/>
            <person name="Chen F."/>
            <person name="Lucas S."/>
            <person name="Tice H."/>
            <person name="Pitluck S."/>
            <person name="Cheng J.-F."/>
            <person name="Chertkov O."/>
            <person name="Brettin T."/>
            <person name="Han C."/>
            <person name="Detter J.C."/>
            <person name="Bruce D."/>
            <person name="Goodwin L."/>
            <person name="Ivanova N."/>
            <person name="Mavromatis K."/>
            <person name="Pati A."/>
            <person name="Mikhailova N."/>
            <person name="Chen A."/>
            <person name="Palaniappan K."/>
            <person name="Land M."/>
            <person name="Hauser L."/>
            <person name="Chang Y.-J."/>
            <person name="Jeffries C.D."/>
            <person name="Chain P."/>
            <person name="Rohde M."/>
            <person name="Goeker M."/>
            <person name="Bristow J."/>
            <person name="Eisen J.A."/>
            <person name="Markowitz V."/>
            <person name="Hugenholtz P."/>
            <person name="Kyrpides N.C."/>
            <person name="Klenk H.-P."/>
            <person name="Lapidus A."/>
        </authorList>
    </citation>
    <scope>NUCLEOTIDE SEQUENCE [LARGE SCALE GENOMIC DNA]</scope>
    <source>
        <strain evidence="3">DSM 15894 / CECT 5975 / LMG 20990 / XIL07</strain>
    </source>
</reference>
<sequence>MHAPTGDRPTVALPPRAAGGRGRLAATVLAGVTAIALLVAARVDAVPLLLPRLPAWDAVVAHEVGGNQDGIWRIMRGGIKYLLPPALLVLVAVCVRDLLARGRRRAAVVAVVVTLGAFGTVEAVKVGFAPSPDWVAEAASWHEMSGHVAAAAAAAVPVLVAVRRGHALVAALTAVVVAGVGVGVVLARWHTVADGVASLVMVTVWSLVASGVVRVVASGRASERGVAHRSARNRVGAAGAGVTVVGALALASVTPSGGAAAVGLIAAAVLLAGAALVAAAAALELGAALASLDGGPTAQEGTS</sequence>
<keyword evidence="1" id="KW-0812">Transmembrane</keyword>
<feature type="transmembrane region" description="Helical" evidence="1">
    <location>
        <begin position="235"/>
        <end position="253"/>
    </location>
</feature>
<proteinExistence type="predicted"/>
<evidence type="ECO:0000313" key="3">
    <source>
        <dbReference type="Proteomes" id="UP000002255"/>
    </source>
</evidence>
<dbReference type="Proteomes" id="UP000002255">
    <property type="component" value="Chromosome"/>
</dbReference>
<feature type="transmembrane region" description="Helical" evidence="1">
    <location>
        <begin position="259"/>
        <end position="283"/>
    </location>
</feature>
<dbReference type="HOGENOM" id="CLU_918124_0_0_11"/>
<feature type="transmembrane region" description="Helical" evidence="1">
    <location>
        <begin position="24"/>
        <end position="43"/>
    </location>
</feature>
<evidence type="ECO:0008006" key="4">
    <source>
        <dbReference type="Google" id="ProtNLM"/>
    </source>
</evidence>
<gene>
    <name evidence="2" type="ordered locus">Xcel_2689</name>
</gene>
<feature type="transmembrane region" description="Helical" evidence="1">
    <location>
        <begin position="81"/>
        <end position="99"/>
    </location>
</feature>
<dbReference type="RefSeq" id="WP_012879445.1">
    <property type="nucleotide sequence ID" value="NC_013530.1"/>
</dbReference>
<dbReference type="EMBL" id="CP001821">
    <property type="protein sequence ID" value="ACZ31703.1"/>
    <property type="molecule type" value="Genomic_DNA"/>
</dbReference>
<feature type="transmembrane region" description="Helical" evidence="1">
    <location>
        <begin position="106"/>
        <end position="124"/>
    </location>
</feature>
<keyword evidence="1" id="KW-1133">Transmembrane helix</keyword>
<keyword evidence="3" id="KW-1185">Reference proteome</keyword>
<dbReference type="STRING" id="446471.Xcel_2689"/>
<evidence type="ECO:0000313" key="2">
    <source>
        <dbReference type="EMBL" id="ACZ31703.1"/>
    </source>
</evidence>
<name>D1BXR2_XYLCX</name>
<dbReference type="AlphaFoldDB" id="D1BXR2"/>